<sequence length="67" mass="7513">MFVNKETALPFAAVDTLIFAGMLGVLILMYRQRSRRAIVASWWIVTIVCCLFLKVHITSGLGLGLTW</sequence>
<feature type="transmembrane region" description="Helical" evidence="1">
    <location>
        <begin position="37"/>
        <end position="57"/>
    </location>
</feature>
<dbReference type="RefSeq" id="WP_070946593.1">
    <property type="nucleotide sequence ID" value="NZ_MLCL01000011.1"/>
</dbReference>
<dbReference type="Pfam" id="PF19455">
    <property type="entry name" value="DUF5993"/>
    <property type="match status" value="1"/>
</dbReference>
<evidence type="ECO:0000313" key="3">
    <source>
        <dbReference type="Proteomes" id="UP000179636"/>
    </source>
</evidence>
<feature type="transmembrane region" description="Helical" evidence="1">
    <location>
        <begin position="12"/>
        <end position="30"/>
    </location>
</feature>
<comment type="caution">
    <text evidence="2">The sequence shown here is derived from an EMBL/GenBank/DDBJ whole genome shotgun (WGS) entry which is preliminary data.</text>
</comment>
<keyword evidence="1" id="KW-0472">Membrane</keyword>
<gene>
    <name evidence="2" type="ORF">BKG61_25060</name>
</gene>
<keyword evidence="3" id="KW-1185">Reference proteome</keyword>
<reference evidence="2 3" key="1">
    <citation type="submission" date="2016-10" db="EMBL/GenBank/DDBJ databases">
        <title>Evaluation of Human, Animal and Environmental Mycobacterium chelonae Isolates by Core Genome Phylogenomic Analysis, Targeted Gene Comparison, and Anti-microbial Susceptibility Patterns: A Tale of Mistaken Identities.</title>
        <authorList>
            <person name="Fogelson S.B."/>
            <person name="Camus A.C."/>
            <person name="Lorenz W."/>
            <person name="Vasireddy R."/>
            <person name="Vasireddy S."/>
            <person name="Smith T."/>
            <person name="Brown-Elliott B.A."/>
            <person name="Wallace R.J.Jr."/>
            <person name="Hasan N.A."/>
            <person name="Reischl U."/>
            <person name="Sanchez S."/>
        </authorList>
    </citation>
    <scope>NUCLEOTIDE SEQUENCE [LARGE SCALE GENOMIC DNA]</scope>
    <source>
        <strain evidence="2 3">24999</strain>
    </source>
</reference>
<organism evidence="2 3">
    <name type="scientific">Mycobacterium syngnathidarum</name>
    <dbReference type="NCBI Taxonomy" id="1908205"/>
    <lineage>
        <taxon>Bacteria</taxon>
        <taxon>Bacillati</taxon>
        <taxon>Actinomycetota</taxon>
        <taxon>Actinomycetes</taxon>
        <taxon>Mycobacteriales</taxon>
        <taxon>Mycobacteriaceae</taxon>
        <taxon>Mycobacterium</taxon>
    </lineage>
</organism>
<name>A0A1Q9WH74_9MYCO</name>
<proteinExistence type="predicted"/>
<evidence type="ECO:0000256" key="1">
    <source>
        <dbReference type="SAM" id="Phobius"/>
    </source>
</evidence>
<dbReference type="AlphaFoldDB" id="A0A1Q9WH74"/>
<protein>
    <submittedName>
        <fullName evidence="2">Uncharacterized protein</fullName>
    </submittedName>
</protein>
<keyword evidence="1" id="KW-1133">Transmembrane helix</keyword>
<keyword evidence="1" id="KW-0812">Transmembrane</keyword>
<dbReference type="InterPro" id="IPR046035">
    <property type="entry name" value="DUF5993"/>
</dbReference>
<evidence type="ECO:0000313" key="2">
    <source>
        <dbReference type="EMBL" id="OHT92216.1"/>
    </source>
</evidence>
<dbReference type="STRING" id="1908205.BKG60_03140"/>
<dbReference type="Proteomes" id="UP000179636">
    <property type="component" value="Unassembled WGS sequence"/>
</dbReference>
<dbReference type="EMBL" id="MLHV01000031">
    <property type="protein sequence ID" value="OHT92216.1"/>
    <property type="molecule type" value="Genomic_DNA"/>
</dbReference>
<accession>A0A1Q9WH74</accession>
<accession>A0A1S1JU11</accession>